<organism evidence="2 3">
    <name type="scientific">Candidatus Harrisonbacteria bacterium CG10_big_fil_rev_8_21_14_0_10_40_38</name>
    <dbReference type="NCBI Taxonomy" id="1974583"/>
    <lineage>
        <taxon>Bacteria</taxon>
        <taxon>Candidatus Harrisoniibacteriota</taxon>
    </lineage>
</organism>
<reference evidence="3" key="1">
    <citation type="submission" date="2017-09" db="EMBL/GenBank/DDBJ databases">
        <title>Depth-based differentiation of microbial function through sediment-hosted aquifers and enrichment of novel symbionts in the deep terrestrial subsurface.</title>
        <authorList>
            <person name="Probst A.J."/>
            <person name="Ladd B."/>
            <person name="Jarett J.K."/>
            <person name="Geller-Mcgrath D.E."/>
            <person name="Sieber C.M.K."/>
            <person name="Emerson J.B."/>
            <person name="Anantharaman K."/>
            <person name="Thomas B.C."/>
            <person name="Malmstrom R."/>
            <person name="Stieglmeier M."/>
            <person name="Klingl A."/>
            <person name="Woyke T."/>
            <person name="Ryan C.M."/>
            <person name="Banfield J.F."/>
        </authorList>
    </citation>
    <scope>NUCLEOTIDE SEQUENCE [LARGE SCALE GENOMIC DNA]</scope>
</reference>
<keyword evidence="1" id="KW-1133">Transmembrane helix</keyword>
<gene>
    <name evidence="2" type="ORF">COU07_04140</name>
</gene>
<accession>A0A2H0UR50</accession>
<keyword evidence="1" id="KW-0472">Membrane</keyword>
<proteinExistence type="predicted"/>
<feature type="transmembrane region" description="Helical" evidence="1">
    <location>
        <begin position="14"/>
        <end position="33"/>
    </location>
</feature>
<evidence type="ECO:0000313" key="3">
    <source>
        <dbReference type="Proteomes" id="UP000231157"/>
    </source>
</evidence>
<keyword evidence="1" id="KW-0812">Transmembrane</keyword>
<evidence type="ECO:0000313" key="2">
    <source>
        <dbReference type="EMBL" id="PIR88863.1"/>
    </source>
</evidence>
<feature type="transmembrane region" description="Helical" evidence="1">
    <location>
        <begin position="142"/>
        <end position="162"/>
    </location>
</feature>
<evidence type="ECO:0000256" key="1">
    <source>
        <dbReference type="SAM" id="Phobius"/>
    </source>
</evidence>
<feature type="transmembrane region" description="Helical" evidence="1">
    <location>
        <begin position="38"/>
        <end position="57"/>
    </location>
</feature>
<comment type="caution">
    <text evidence="2">The sequence shown here is derived from an EMBL/GenBank/DDBJ whole genome shotgun (WGS) entry which is preliminary data.</text>
</comment>
<name>A0A2H0UR50_9BACT</name>
<feature type="transmembrane region" description="Helical" evidence="1">
    <location>
        <begin position="69"/>
        <end position="91"/>
    </location>
</feature>
<feature type="transmembrane region" description="Helical" evidence="1">
    <location>
        <begin position="112"/>
        <end position="130"/>
    </location>
</feature>
<protein>
    <submittedName>
        <fullName evidence="2">Uncharacterized protein</fullName>
    </submittedName>
</protein>
<dbReference type="AlphaFoldDB" id="A0A2H0UR50"/>
<dbReference type="Proteomes" id="UP000231157">
    <property type="component" value="Unassembled WGS sequence"/>
</dbReference>
<sequence length="188" mass="21587">MNISFSKLLLSKKLLVGICFLVGLIIGYILGLFKIHTLFSYSLPIISIDFSWLSWFGRITPNPTFLSDVAAFEAAIIAFLVPLSIEIISKISERYNSDVITRSFNNTWENKILPPFLLINIVAAILLRFFVQDDINSVVWKILAWIVLLVFIYIAFAIWRIINRIKTFMSDTKSVISQLYEDVEKSIE</sequence>
<dbReference type="EMBL" id="PFAZ01000014">
    <property type="protein sequence ID" value="PIR88863.1"/>
    <property type="molecule type" value="Genomic_DNA"/>
</dbReference>